<evidence type="ECO:0000313" key="4">
    <source>
        <dbReference type="EMBL" id="MBN7773946.1"/>
    </source>
</evidence>
<name>A0A939DA29_CLOAM</name>
<feature type="domain" description="SLH" evidence="3">
    <location>
        <begin position="886"/>
        <end position="946"/>
    </location>
</feature>
<dbReference type="Proteomes" id="UP000664545">
    <property type="component" value="Unassembled WGS sequence"/>
</dbReference>
<protein>
    <submittedName>
        <fullName evidence="4">S-layer homology domain-containing protein</fullName>
    </submittedName>
</protein>
<evidence type="ECO:0000259" key="3">
    <source>
        <dbReference type="PROSITE" id="PS51272"/>
    </source>
</evidence>
<evidence type="ECO:0000256" key="1">
    <source>
        <dbReference type="ARBA" id="ARBA00022737"/>
    </source>
</evidence>
<dbReference type="EMBL" id="JAFJZZ010000005">
    <property type="protein sequence ID" value="MBN7773946.1"/>
    <property type="molecule type" value="Genomic_DNA"/>
</dbReference>
<sequence length="1072" mass="114625">MKKAIALLAVLCMVLSGMGSAFAADFGSSVTSAQEAEEVTVSVENVKGGVINTFDMTGMKSLPIGEEVKITSGNMLVIKAFGMNNASGDKITKSVSVSTKIGTETETLTEFPGWPDTYMFTVTEDTVITGVFESIAVPAQEGMSVYTEQEYFPVTGADAEVQTQLAAVLDGQTVSGAIFSASDANFTVTEEGILESNAALTPGEYTVNVTVTYGNQTYSDVEVSVKVGSAVKFYQYLGENMGAENGPNLVVEEGNPGDPYPVYFAEGTTIAQALEKVYALNYQPMYNYDIDPAVFSDADGNEVTSDEIATTDDVNIFYTRYVNESGQRYTLTVPALSNEEPQVDEVTVSIENVKGGVLNTFDIIGLKSLPIGEKVKVPSGNMLVLKAFGMNNASGDKITKSISVSIKTTDGTTKLEELELPNEEHVMVKVPDTYMFNVTKDTVITGVFESIAVPTQMGMMVKTQQEYFPVEETTTDVETQLIAALDGKTISGATFSASDANFTVSGDGLLKSKADLAPGEYIVKVTVGYNNQTYSDTEVSVKVGSAVKVYQYLGENMGFENGPNLIEDANYPIYFAKGTTMGEALAYTSYVNYQPMYNYNIDTTVFSDVNGNPVTYAQDATTGDINIFYTRYVKASGDRYKLTVSDLSSGNTGGSKSGGSSSVSTSAAASSLAVTTNDSKAIVTQTIAAVTGTNGVATGSVTKDQISDMIKSAKEKAQEQNKQIALEIKVKPDKTVSGIAVTIPKEAVTTLTDGADGLIISSPIFTVNLDKDVLNQIRKNIAGELTITVLKANVDDLSNEDKAMIGDRPVYDLKINSGSTSITDFGGGTATVSIPYTPVKGEDTSKLVIYYISNSGQLTMIPDCIYDESNGTVTFKTTHFSSYAIGYNDVAFSDVSGWYAPYVNFLSARELINGTGAGKFSPNANITRAEFVMILANFSDNYVGGAAASSFSDVAVSDWYFKAIQWAYENDIVYGSDGKFNPNDTLTRQDIAVMLTRYVEKVAKYQLTETNKAVEFTDSAKISSYASSSVTAMQRAGIISGGSDGSFAPKEKATRAQTAKMVALLVQDMLED</sequence>
<feature type="domain" description="SLH" evidence="3">
    <location>
        <begin position="947"/>
        <end position="1009"/>
    </location>
</feature>
<keyword evidence="5" id="KW-1185">Reference proteome</keyword>
<keyword evidence="1" id="KW-0677">Repeat</keyword>
<dbReference type="InterPro" id="IPR001119">
    <property type="entry name" value="SLH_dom"/>
</dbReference>
<dbReference type="Pfam" id="PF00395">
    <property type="entry name" value="SLH"/>
    <property type="match status" value="3"/>
</dbReference>
<reference evidence="4" key="1">
    <citation type="submission" date="2021-02" db="EMBL/GenBank/DDBJ databases">
        <title>Abyssanaerobacter marinus gen.nov., sp., nov, anaerobic bacterium isolated from the Onnuri vent field of Indian Ocean and suggestion of Mogibacteriaceae fam. nov., and proposal of reclassification of ambiguous this family's genus member.</title>
        <authorList>
            <person name="Kim Y.J."/>
            <person name="Yang J.-A."/>
        </authorList>
    </citation>
    <scope>NUCLEOTIDE SEQUENCE</scope>
    <source>
        <strain evidence="4">DSM 2634</strain>
    </source>
</reference>
<accession>A0A939DA29</accession>
<dbReference type="RefSeq" id="WP_206582786.1">
    <property type="nucleotide sequence ID" value="NZ_JAFJZZ010000005.1"/>
</dbReference>
<proteinExistence type="predicted"/>
<gene>
    <name evidence="4" type="ORF">JYB65_11285</name>
</gene>
<feature type="domain" description="SLH" evidence="3">
    <location>
        <begin position="1013"/>
        <end position="1072"/>
    </location>
</feature>
<dbReference type="PROSITE" id="PS51272">
    <property type="entry name" value="SLH"/>
    <property type="match status" value="3"/>
</dbReference>
<feature type="signal peptide" evidence="2">
    <location>
        <begin position="1"/>
        <end position="23"/>
    </location>
</feature>
<evidence type="ECO:0000313" key="5">
    <source>
        <dbReference type="Proteomes" id="UP000664545"/>
    </source>
</evidence>
<keyword evidence="2" id="KW-0732">Signal</keyword>
<evidence type="ECO:0000256" key="2">
    <source>
        <dbReference type="SAM" id="SignalP"/>
    </source>
</evidence>
<dbReference type="AlphaFoldDB" id="A0A939DA29"/>
<comment type="caution">
    <text evidence="4">The sequence shown here is derived from an EMBL/GenBank/DDBJ whole genome shotgun (WGS) entry which is preliminary data.</text>
</comment>
<organism evidence="4 5">
    <name type="scientific">Clostridium aminobutyricum</name>
    <dbReference type="NCBI Taxonomy" id="33953"/>
    <lineage>
        <taxon>Bacteria</taxon>
        <taxon>Bacillati</taxon>
        <taxon>Bacillota</taxon>
        <taxon>Clostridia</taxon>
        <taxon>Eubacteriales</taxon>
        <taxon>Clostridiaceae</taxon>
        <taxon>Clostridium</taxon>
    </lineage>
</organism>
<feature type="chain" id="PRO_5037189155" evidence="2">
    <location>
        <begin position="24"/>
        <end position="1072"/>
    </location>
</feature>